<dbReference type="GO" id="GO:0005829">
    <property type="term" value="C:cytosol"/>
    <property type="evidence" value="ECO:0007669"/>
    <property type="project" value="TreeGrafter"/>
</dbReference>
<dbReference type="Gene3D" id="1.25.10.10">
    <property type="entry name" value="Leucine-rich Repeat Variant"/>
    <property type="match status" value="1"/>
</dbReference>
<accession>A0A482XW58</accession>
<dbReference type="InterPro" id="IPR058669">
    <property type="entry name" value="TPR_IPO7/11-like"/>
</dbReference>
<organism evidence="2 3">
    <name type="scientific">Laodelphax striatellus</name>
    <name type="common">Small brown planthopper</name>
    <name type="synonym">Delphax striatella</name>
    <dbReference type="NCBI Taxonomy" id="195883"/>
    <lineage>
        <taxon>Eukaryota</taxon>
        <taxon>Metazoa</taxon>
        <taxon>Ecdysozoa</taxon>
        <taxon>Arthropoda</taxon>
        <taxon>Hexapoda</taxon>
        <taxon>Insecta</taxon>
        <taxon>Pterygota</taxon>
        <taxon>Neoptera</taxon>
        <taxon>Paraneoptera</taxon>
        <taxon>Hemiptera</taxon>
        <taxon>Auchenorrhyncha</taxon>
        <taxon>Fulgoroidea</taxon>
        <taxon>Delphacidae</taxon>
        <taxon>Criomorphinae</taxon>
        <taxon>Laodelphax</taxon>
    </lineage>
</organism>
<dbReference type="STRING" id="195883.A0A482XW58"/>
<dbReference type="FunCoup" id="A0A482XW58">
    <property type="interactions" value="1651"/>
</dbReference>
<dbReference type="PANTHER" id="PTHR10997:SF7">
    <property type="entry name" value="IMPORTIN-11"/>
    <property type="match status" value="1"/>
</dbReference>
<dbReference type="GO" id="GO:0006606">
    <property type="term" value="P:protein import into nucleus"/>
    <property type="evidence" value="ECO:0007669"/>
    <property type="project" value="TreeGrafter"/>
</dbReference>
<comment type="caution">
    <text evidence="2">The sequence shown here is derived from an EMBL/GenBank/DDBJ whole genome shotgun (WGS) entry which is preliminary data.</text>
</comment>
<evidence type="ECO:0000259" key="1">
    <source>
        <dbReference type="Pfam" id="PF25758"/>
    </source>
</evidence>
<evidence type="ECO:0000313" key="2">
    <source>
        <dbReference type="EMBL" id="RZF49270.1"/>
    </source>
</evidence>
<dbReference type="PANTHER" id="PTHR10997">
    <property type="entry name" value="IMPORTIN-7, 8, 11"/>
    <property type="match status" value="1"/>
</dbReference>
<dbReference type="GO" id="GO:0005635">
    <property type="term" value="C:nuclear envelope"/>
    <property type="evidence" value="ECO:0007669"/>
    <property type="project" value="TreeGrafter"/>
</dbReference>
<keyword evidence="3" id="KW-1185">Reference proteome</keyword>
<feature type="domain" description="Importin-7/11-like TPR repeats" evidence="1">
    <location>
        <begin position="306"/>
        <end position="657"/>
    </location>
</feature>
<dbReference type="InterPro" id="IPR016024">
    <property type="entry name" value="ARM-type_fold"/>
</dbReference>
<sequence>MVFIFFSLPVFLHPLRKPLLPFFTPLMISYRDEKCLQTLEKASLLLKSLHKLTVHGFVKIHESPDANAFLHSIFGYTKTMLEQHINESAENSKYSLRPCAESLFLAFFYEYKSVLSPLLVELVESNHAPVPSHLLPAILAKDAVYNAVGLAAFELYDQDSFFFFFFFRFFSSFFSFSSFPFSFSHLLLLHLFARHLRPALYVAMLALLHCGEDCVVRLTAANTVKVAVDDFDFSSEQFAEFLEPFFTLLFALLKDVHECESKMQVLYILSFIIERMGNQITPYSQGLIQYLPFLWYESNDHNMLRCAIVSTLMRLVQALGTWENHNLQRILFPVIQLSTDISQPAHVYLLEDGLELWVAVIENATCMTPDLLMLFKNMLPLLDGSSEYLKSCLLIIEAYIILEPDSVMQNFGDGLIRSFNSMMRDMSNDGITQIMNVMEVFLKAKPGRAVNVIKPALPMVFEAIVHGQQLPFLMASFLSVMARVILIRNDVFLEVMIDYSQSRGLKVEEVFGEFLDSWLQKMEIVTQFEKEKLLALALASMLSSPDREVLHRFCPFLFALKEVMNDIAECQNEDGSCSLLIVGNDLPEDSEDDEELSSKHRKRKRQLALSDPVYTCNLMAYVRDQVNNLRLRLNAEQFQDVMQTVDDETLENIRQFVPL</sequence>
<dbReference type="EMBL" id="QKKF02000132">
    <property type="protein sequence ID" value="RZF49270.1"/>
    <property type="molecule type" value="Genomic_DNA"/>
</dbReference>
<evidence type="ECO:0000313" key="3">
    <source>
        <dbReference type="Proteomes" id="UP000291343"/>
    </source>
</evidence>
<dbReference type="AlphaFoldDB" id="A0A482XW58"/>
<dbReference type="OrthoDB" id="361693at2759"/>
<protein>
    <recommendedName>
        <fullName evidence="1">Importin-7/11-like TPR repeats domain-containing protein</fullName>
    </recommendedName>
</protein>
<reference evidence="2 3" key="1">
    <citation type="journal article" date="2017" name="Gigascience">
        <title>Genome sequence of the small brown planthopper, Laodelphax striatellus.</title>
        <authorList>
            <person name="Zhu J."/>
            <person name="Jiang F."/>
            <person name="Wang X."/>
            <person name="Yang P."/>
            <person name="Bao Y."/>
            <person name="Zhao W."/>
            <person name="Wang W."/>
            <person name="Lu H."/>
            <person name="Wang Q."/>
            <person name="Cui N."/>
            <person name="Li J."/>
            <person name="Chen X."/>
            <person name="Luo L."/>
            <person name="Yu J."/>
            <person name="Kang L."/>
            <person name="Cui F."/>
        </authorList>
    </citation>
    <scope>NUCLEOTIDE SEQUENCE [LARGE SCALE GENOMIC DNA]</scope>
    <source>
        <strain evidence="2">Lst14</strain>
    </source>
</reference>
<proteinExistence type="predicted"/>
<dbReference type="Proteomes" id="UP000291343">
    <property type="component" value="Unassembled WGS sequence"/>
</dbReference>
<name>A0A482XW58_LAOST</name>
<dbReference type="SUPFAM" id="SSF48371">
    <property type="entry name" value="ARM repeat"/>
    <property type="match status" value="1"/>
</dbReference>
<gene>
    <name evidence="2" type="ORF">LSTR_LSTR002891</name>
</gene>
<dbReference type="SMR" id="A0A482XW58"/>
<dbReference type="InParanoid" id="A0A482XW58"/>
<dbReference type="Pfam" id="PF25758">
    <property type="entry name" value="TPR_IPO11"/>
    <property type="match status" value="1"/>
</dbReference>
<dbReference type="InterPro" id="IPR011989">
    <property type="entry name" value="ARM-like"/>
</dbReference>